<organism evidence="4 5">
    <name type="scientific">Pleionea mediterranea</name>
    <dbReference type="NCBI Taxonomy" id="523701"/>
    <lineage>
        <taxon>Bacteria</taxon>
        <taxon>Pseudomonadati</taxon>
        <taxon>Pseudomonadota</taxon>
        <taxon>Gammaproteobacteria</taxon>
        <taxon>Oceanospirillales</taxon>
        <taxon>Pleioneaceae</taxon>
        <taxon>Pleionea</taxon>
    </lineage>
</organism>
<dbReference type="Pfam" id="PF07494">
    <property type="entry name" value="Reg_prop"/>
    <property type="match status" value="5"/>
</dbReference>
<feature type="domain" description="Two component regulator three Y" evidence="3">
    <location>
        <begin position="741"/>
        <end position="804"/>
    </location>
</feature>
<dbReference type="Pfam" id="PF07495">
    <property type="entry name" value="Y_Y_Y"/>
    <property type="match status" value="1"/>
</dbReference>
<dbReference type="Gene3D" id="2.60.40.10">
    <property type="entry name" value="Immunoglobulins"/>
    <property type="match status" value="1"/>
</dbReference>
<evidence type="ECO:0000256" key="2">
    <source>
        <dbReference type="SAM" id="Phobius"/>
    </source>
</evidence>
<dbReference type="Proteomes" id="UP000245790">
    <property type="component" value="Unassembled WGS sequence"/>
</dbReference>
<evidence type="ECO:0000256" key="1">
    <source>
        <dbReference type="ARBA" id="ARBA00022553"/>
    </source>
</evidence>
<evidence type="ECO:0000259" key="3">
    <source>
        <dbReference type="Pfam" id="PF07495"/>
    </source>
</evidence>
<dbReference type="Gene3D" id="2.130.10.10">
    <property type="entry name" value="YVTN repeat-like/Quinoprotein amine dehydrogenase"/>
    <property type="match status" value="2"/>
</dbReference>
<keyword evidence="2" id="KW-0812">Transmembrane</keyword>
<sequence length="1105" mass="126358">MQKKKTKASKLCPLKSGVVSHILLWLGFCIAPWLQADELKRLQISPELHLSNYSINDGLSLSAVTAFSQTDDGFIWIGTEEGLNRFDGYQFKVYKRNSKEKYTLPDNQISSLLTDSKGRLWVGTDKGLAYKTNDNKFISVPVEKPLSSYYVSVMVEDIYSRLWVIVNGQLLLFNPNEQLLVDYNKELNLKKIIRNRNISGLHSIGSSLYFGQEGCLFSLDLINQELKERCIKELKADDFPISSISSNKKDTLWIGTHNGVIRYNLLNENYRHYKYSVDGEGKLSSNHVQSVFVDSTDRVWIGTSDGLNVYEQDIDSFTRYKKNLIDKNGLLSNDILAFYEDTQGLIWIATYDSGFHIWNKSNEMFNHYFTRKDASELKATNMIHSVTTDLLGNIWIGSYGSGLFKIDSTRTTLVKIQSSTDSQILSNALITDLHFDIYDNLWITTLNGVYTLNPDNNEIIRLHNPLLDETALSITEDRNGELWIGLQSGLVKIQGVKGKLTSNQKYHVVDYTKRLNSILNTQDFLINALYEDVEGLIWVGTDSGLAAFKPEDDTEYLFTAELDNAKSISNNYIQVIYEDTQGVLWIGTGDGLNKLNLNRGNIAESSFQQFTESDGIVNDSIYGIQSGSDDSLWLSTSFGIILFNSANNTTKHFTVKDGLQSNEFNVWASHKSSDGEILFGGVNGVTSFYPDDLVSKQLNPSVKLIEVMKNNKSVDVNSESFPTVYLKDEEDFLTIKTSALNYHNASSQAYRYRLSGLNSDWVELNDTRIINLFGLHAGDYLLEMQVKQRNSNWGDTFNLLAIEVKDNFWQSKTAILIYISTLIFLIGGMIYWWLLRLNKRSELIKLELEDNREYIKQLRFELESSKDKGEEFLRSLNEVEEKVKYYENKVIEYSKKDKLSQFFKKSFFEEVIANEDDFFKKNNTKPPGGCFIAFSISNYEKLLKTEYKANIESSISELCELISDYVSGDDLIARWDDSTFIMLDSLSFEETKQRVYNFFRLLNQRSFDCGNGRLLKFDFNIALVPTPVVESKSYLVNRLTSAYLAIDFLYYSKQRNVTGAYAITSSIDHHPTEFEKKVSQGIDVLLDEKFITVTNLKEFFTKEKS</sequence>
<dbReference type="InterPro" id="IPR011123">
    <property type="entry name" value="Y_Y_Y"/>
</dbReference>
<reference evidence="4 5" key="1">
    <citation type="submission" date="2018-05" db="EMBL/GenBank/DDBJ databases">
        <title>Genomic Encyclopedia of Type Strains, Phase IV (KMG-IV): sequencing the most valuable type-strain genomes for metagenomic binning, comparative biology and taxonomic classification.</title>
        <authorList>
            <person name="Goeker M."/>
        </authorList>
    </citation>
    <scope>NUCLEOTIDE SEQUENCE [LARGE SCALE GENOMIC DNA]</scope>
    <source>
        <strain evidence="4 5">DSM 25350</strain>
    </source>
</reference>
<proteinExistence type="predicted"/>
<dbReference type="InterPro" id="IPR013783">
    <property type="entry name" value="Ig-like_fold"/>
</dbReference>
<keyword evidence="2" id="KW-1133">Transmembrane helix</keyword>
<name>A0A316FN12_9GAMM</name>
<dbReference type="RefSeq" id="WP_109763916.1">
    <property type="nucleotide sequence ID" value="NZ_QGGU01000008.1"/>
</dbReference>
<feature type="transmembrane region" description="Helical" evidence="2">
    <location>
        <begin position="815"/>
        <end position="835"/>
    </location>
</feature>
<dbReference type="InterPro" id="IPR011110">
    <property type="entry name" value="Reg_prop"/>
</dbReference>
<accession>A0A316FN12</accession>
<dbReference type="GO" id="GO:0000155">
    <property type="term" value="F:phosphorelay sensor kinase activity"/>
    <property type="evidence" value="ECO:0007669"/>
    <property type="project" value="TreeGrafter"/>
</dbReference>
<dbReference type="OrthoDB" id="176203at2"/>
<comment type="caution">
    <text evidence="4">The sequence shown here is derived from an EMBL/GenBank/DDBJ whole genome shotgun (WGS) entry which is preliminary data.</text>
</comment>
<gene>
    <name evidence="4" type="ORF">C8D97_10819</name>
</gene>
<keyword evidence="2" id="KW-0472">Membrane</keyword>
<keyword evidence="1" id="KW-0597">Phosphoprotein</keyword>
<keyword evidence="5" id="KW-1185">Reference proteome</keyword>
<dbReference type="AlphaFoldDB" id="A0A316FN12"/>
<dbReference type="EMBL" id="QGGU01000008">
    <property type="protein sequence ID" value="PWK49110.1"/>
    <property type="molecule type" value="Genomic_DNA"/>
</dbReference>
<evidence type="ECO:0000313" key="5">
    <source>
        <dbReference type="Proteomes" id="UP000245790"/>
    </source>
</evidence>
<evidence type="ECO:0000313" key="4">
    <source>
        <dbReference type="EMBL" id="PWK49110.1"/>
    </source>
</evidence>
<dbReference type="InterPro" id="IPR015943">
    <property type="entry name" value="WD40/YVTN_repeat-like_dom_sf"/>
</dbReference>
<dbReference type="PANTHER" id="PTHR43547">
    <property type="entry name" value="TWO-COMPONENT HISTIDINE KINASE"/>
    <property type="match status" value="1"/>
</dbReference>
<protein>
    <submittedName>
        <fullName evidence="4">Ligand-binding sensor domain-containing protein</fullName>
    </submittedName>
</protein>
<dbReference type="PANTHER" id="PTHR43547:SF2">
    <property type="entry name" value="HYBRID SIGNAL TRANSDUCTION HISTIDINE KINASE C"/>
    <property type="match status" value="1"/>
</dbReference>
<dbReference type="SUPFAM" id="SSF63829">
    <property type="entry name" value="Calcium-dependent phosphotriesterase"/>
    <property type="match status" value="3"/>
</dbReference>